<sequence>MRRSHTPSRNRLRSAKLRSLPGSTVRTLRRALAADHGTMTVLTTGVLVVVLMVIGVGTAITGVQLERNRLQNAADGAALAASQAYGEENIYGEDDSSGLRPGDVRDAAEDYLASYPPGSPRTRDLHVEEARVEEDGTVVVRLAALTDPPLIGWVTRTDLVTIPLDVGGSARSR</sequence>
<gene>
    <name evidence="3" type="ORF">DEO23_14220</name>
</gene>
<name>A0A2U2RH97_9MICO</name>
<dbReference type="Pfam" id="PF13400">
    <property type="entry name" value="Tad"/>
    <property type="match status" value="1"/>
</dbReference>
<dbReference type="EMBL" id="QFKX01000006">
    <property type="protein sequence ID" value="PWH05230.1"/>
    <property type="molecule type" value="Genomic_DNA"/>
</dbReference>
<feature type="domain" description="Putative Flp pilus-assembly TadG-like N-terminal" evidence="2">
    <location>
        <begin position="37"/>
        <end position="82"/>
    </location>
</feature>
<dbReference type="Proteomes" id="UP000245590">
    <property type="component" value="Unassembled WGS sequence"/>
</dbReference>
<keyword evidence="4" id="KW-1185">Reference proteome</keyword>
<keyword evidence="1" id="KW-0472">Membrane</keyword>
<evidence type="ECO:0000259" key="2">
    <source>
        <dbReference type="Pfam" id="PF13400"/>
    </source>
</evidence>
<comment type="caution">
    <text evidence="3">The sequence shown here is derived from an EMBL/GenBank/DDBJ whole genome shotgun (WGS) entry which is preliminary data.</text>
</comment>
<proteinExistence type="predicted"/>
<dbReference type="OrthoDB" id="4793549at2"/>
<accession>A0A2U2RH97</accession>
<dbReference type="RefSeq" id="WP_109276692.1">
    <property type="nucleotide sequence ID" value="NZ_QFKX01000006.1"/>
</dbReference>
<organism evidence="3 4">
    <name type="scientific">Brachybacterium endophyticum</name>
    <dbReference type="NCBI Taxonomy" id="2182385"/>
    <lineage>
        <taxon>Bacteria</taxon>
        <taxon>Bacillati</taxon>
        <taxon>Actinomycetota</taxon>
        <taxon>Actinomycetes</taxon>
        <taxon>Micrococcales</taxon>
        <taxon>Dermabacteraceae</taxon>
        <taxon>Brachybacterium</taxon>
    </lineage>
</organism>
<keyword evidence="1" id="KW-1133">Transmembrane helix</keyword>
<protein>
    <recommendedName>
        <fullName evidence="2">Putative Flp pilus-assembly TadG-like N-terminal domain-containing protein</fullName>
    </recommendedName>
</protein>
<evidence type="ECO:0000313" key="4">
    <source>
        <dbReference type="Proteomes" id="UP000245590"/>
    </source>
</evidence>
<dbReference type="InterPro" id="IPR028087">
    <property type="entry name" value="Tad_N"/>
</dbReference>
<feature type="transmembrane region" description="Helical" evidence="1">
    <location>
        <begin position="43"/>
        <end position="63"/>
    </location>
</feature>
<dbReference type="AlphaFoldDB" id="A0A2U2RH97"/>
<keyword evidence="1" id="KW-0812">Transmembrane</keyword>
<evidence type="ECO:0000256" key="1">
    <source>
        <dbReference type="SAM" id="Phobius"/>
    </source>
</evidence>
<evidence type="ECO:0000313" key="3">
    <source>
        <dbReference type="EMBL" id="PWH05230.1"/>
    </source>
</evidence>
<reference evidence="3 4" key="1">
    <citation type="submission" date="2018-05" db="EMBL/GenBank/DDBJ databases">
        <title>Brachybacterium sp. M1HQ-2T, whole genome shotgun sequence.</title>
        <authorList>
            <person name="Tuo L."/>
        </authorList>
    </citation>
    <scope>NUCLEOTIDE SEQUENCE [LARGE SCALE GENOMIC DNA]</scope>
    <source>
        <strain evidence="3 4">M1HQ-2</strain>
    </source>
</reference>